<name>A0A9P5SDK6_9FUNG</name>
<feature type="compositionally biased region" description="Basic residues" evidence="2">
    <location>
        <begin position="59"/>
        <end position="68"/>
    </location>
</feature>
<dbReference type="Gene3D" id="1.10.287.1490">
    <property type="match status" value="1"/>
</dbReference>
<feature type="region of interest" description="Disordered" evidence="2">
    <location>
        <begin position="138"/>
        <end position="170"/>
    </location>
</feature>
<feature type="coiled-coil region" evidence="1">
    <location>
        <begin position="748"/>
        <end position="775"/>
    </location>
</feature>
<feature type="coiled-coil region" evidence="1">
    <location>
        <begin position="361"/>
        <end position="550"/>
    </location>
</feature>
<reference evidence="3" key="1">
    <citation type="journal article" date="2020" name="Fungal Divers.">
        <title>Resolving the Mortierellaceae phylogeny through synthesis of multi-gene phylogenetics and phylogenomics.</title>
        <authorList>
            <person name="Vandepol N."/>
            <person name="Liber J."/>
            <person name="Desiro A."/>
            <person name="Na H."/>
            <person name="Kennedy M."/>
            <person name="Barry K."/>
            <person name="Grigoriev I.V."/>
            <person name="Miller A.N."/>
            <person name="O'Donnell K."/>
            <person name="Stajich J.E."/>
            <person name="Bonito G."/>
        </authorList>
    </citation>
    <scope>NUCLEOTIDE SEQUENCE</scope>
    <source>
        <strain evidence="3">NVP1</strain>
    </source>
</reference>
<keyword evidence="4" id="KW-1185">Reference proteome</keyword>
<proteinExistence type="predicted"/>
<protein>
    <submittedName>
        <fullName evidence="3">Uncharacterized protein</fullName>
    </submittedName>
</protein>
<dbReference type="Proteomes" id="UP000696485">
    <property type="component" value="Unassembled WGS sequence"/>
</dbReference>
<evidence type="ECO:0000256" key="1">
    <source>
        <dbReference type="SAM" id="Coils"/>
    </source>
</evidence>
<dbReference type="EMBL" id="JAAAUY010000771">
    <property type="protein sequence ID" value="KAF9326528.1"/>
    <property type="molecule type" value="Genomic_DNA"/>
</dbReference>
<dbReference type="AlphaFoldDB" id="A0A9P5SDK6"/>
<evidence type="ECO:0000313" key="3">
    <source>
        <dbReference type="EMBL" id="KAF9326528.1"/>
    </source>
</evidence>
<comment type="caution">
    <text evidence="3">The sequence shown here is derived from an EMBL/GenBank/DDBJ whole genome shotgun (WGS) entry which is preliminary data.</text>
</comment>
<dbReference type="SUPFAM" id="SSF90257">
    <property type="entry name" value="Myosin rod fragments"/>
    <property type="match status" value="1"/>
</dbReference>
<feature type="compositionally biased region" description="Basic and acidic residues" evidence="2">
    <location>
        <begin position="75"/>
        <end position="89"/>
    </location>
</feature>
<feature type="region of interest" description="Disordered" evidence="2">
    <location>
        <begin position="58"/>
        <end position="89"/>
    </location>
</feature>
<feature type="coiled-coil region" evidence="1">
    <location>
        <begin position="282"/>
        <end position="326"/>
    </location>
</feature>
<gene>
    <name evidence="3" type="ORF">BG006_010064</name>
</gene>
<feature type="coiled-coil region" evidence="1">
    <location>
        <begin position="590"/>
        <end position="624"/>
    </location>
</feature>
<keyword evidence="1" id="KW-0175">Coiled coil</keyword>
<organism evidence="3 4">
    <name type="scientific">Podila minutissima</name>
    <dbReference type="NCBI Taxonomy" id="64525"/>
    <lineage>
        <taxon>Eukaryota</taxon>
        <taxon>Fungi</taxon>
        <taxon>Fungi incertae sedis</taxon>
        <taxon>Mucoromycota</taxon>
        <taxon>Mortierellomycotina</taxon>
        <taxon>Mortierellomycetes</taxon>
        <taxon>Mortierellales</taxon>
        <taxon>Mortierellaceae</taxon>
        <taxon>Podila</taxon>
    </lineage>
</organism>
<feature type="compositionally biased region" description="Pro residues" evidence="2">
    <location>
        <begin position="157"/>
        <end position="166"/>
    </location>
</feature>
<evidence type="ECO:0000256" key="2">
    <source>
        <dbReference type="SAM" id="MobiDB-lite"/>
    </source>
</evidence>
<feature type="region of interest" description="Disordered" evidence="2">
    <location>
        <begin position="187"/>
        <end position="221"/>
    </location>
</feature>
<sequence>MEYINSTTVTLALLGASMGAYYVYVKVIEPQNRRQRAMLAEQAQKELLIAHENMLLKRGSNKQAKKKPILAARPKKQESDKGDGPQKVDDHVFTSNPFDILNAPPTSAKISKKESKKMAKLTPMEVLVEASVATKGVKLNANETKSPKKARKSPSPTLTPPAPAPAPAQATVTEIKIEVQPMEELKTVVRKSRKSSPSRNVDIEPTTAPEPLKFVKATESKPITRPVKEKFKPVKESKTPPKAVETPVPVVAVDKAPNPEPSVPTREYEALQALLKARELALVVADARVERTKAQVQELQRQLETNAELVKSAKEAQTRVQNIESKIESLHYTNSLLVNQLSLEKENSKEAQALTLKASKIQDHSKTVQELETKIQKLEQERSHISAQVDQMTEVNHDLQQQCSQSENEAAQLLRSLDDAERRVDAALRERNEHHQNLSLLLTEKDGRISVLEAEIGAMEGELEGLRLQMESYTKAMGHAEDMSQSRDEAFKGEKLSLLEEIDMLREQLAQESIKISEKETEVRKVQVELEEVRRELTETQARHKEILVKHEERLTILSAKEQELTSAHAHAKSLTAQMSEIQEAQSSHVQSRQQEFEHLSKELEQSNSQINALMEKQETLTSQIVDLTTKSTVHTNTAHEQSLVLKKRIEELSLQVETKESTHNVILSEKASLAAQLATIQAAHNVVKLEHEQLVRERKELSTVAEAKTKEVETMIRDKERLVLEYSQKYEWTSSLVKEKETLVATAAQKSMELEKVTKEKETLSKEKSELAADKVLLAAQLAAALAAKKLADEELGTLIEANSVKTAELEAEHGALSARVVELEWELSQGQGKNLIKEDEKIVVTVLEKKVEETETTTTTTAITREE</sequence>
<accession>A0A9P5SDK6</accession>
<feature type="region of interest" description="Disordered" evidence="2">
    <location>
        <begin position="95"/>
        <end position="114"/>
    </location>
</feature>
<evidence type="ECO:0000313" key="4">
    <source>
        <dbReference type="Proteomes" id="UP000696485"/>
    </source>
</evidence>